<dbReference type="Pfam" id="PF03372">
    <property type="entry name" value="Exo_endo_phos"/>
    <property type="match status" value="1"/>
</dbReference>
<reference evidence="6" key="1">
    <citation type="submission" date="2020-12" db="EMBL/GenBank/DDBJ databases">
        <title>WGS assembly of Carya illinoinensis cv. Pawnee.</title>
        <authorList>
            <person name="Platts A."/>
            <person name="Shu S."/>
            <person name="Wright S."/>
            <person name="Barry K."/>
            <person name="Edger P."/>
            <person name="Pires J.C."/>
            <person name="Schmutz J."/>
        </authorList>
    </citation>
    <scope>NUCLEOTIDE SEQUENCE</scope>
    <source>
        <tissue evidence="6">Leaf</tissue>
    </source>
</reference>
<protein>
    <recommendedName>
        <fullName evidence="5">Endonuclease/exonuclease/phosphatase domain-containing protein</fullName>
    </recommendedName>
</protein>
<evidence type="ECO:0000313" key="6">
    <source>
        <dbReference type="EMBL" id="KAG6652322.1"/>
    </source>
</evidence>
<name>A0A8T1QDJ5_CARIL</name>
<dbReference type="EMBL" id="CM031814">
    <property type="protein sequence ID" value="KAG6652322.1"/>
    <property type="molecule type" value="Genomic_DNA"/>
</dbReference>
<keyword evidence="1 4" id="KW-0479">Metal-binding</keyword>
<dbReference type="InterPro" id="IPR004808">
    <property type="entry name" value="AP_endonuc_1"/>
</dbReference>
<dbReference type="GO" id="GO:0008081">
    <property type="term" value="F:phosphoric diester hydrolase activity"/>
    <property type="evidence" value="ECO:0007669"/>
    <property type="project" value="TreeGrafter"/>
</dbReference>
<dbReference type="PANTHER" id="PTHR22748:SF19">
    <property type="entry name" value="ENDONUCLEASE_EXONUCLEASE_PHOSPHATASE DOMAIN-CONTAINING PROTEIN"/>
    <property type="match status" value="1"/>
</dbReference>
<comment type="caution">
    <text evidence="6">The sequence shown here is derived from an EMBL/GenBank/DDBJ whole genome shotgun (WGS) entry which is preliminary data.</text>
</comment>
<organism evidence="6 7">
    <name type="scientific">Carya illinoinensis</name>
    <name type="common">Pecan</name>
    <dbReference type="NCBI Taxonomy" id="32201"/>
    <lineage>
        <taxon>Eukaryota</taxon>
        <taxon>Viridiplantae</taxon>
        <taxon>Streptophyta</taxon>
        <taxon>Embryophyta</taxon>
        <taxon>Tracheophyta</taxon>
        <taxon>Spermatophyta</taxon>
        <taxon>Magnoliopsida</taxon>
        <taxon>eudicotyledons</taxon>
        <taxon>Gunneridae</taxon>
        <taxon>Pentapetalae</taxon>
        <taxon>rosids</taxon>
        <taxon>fabids</taxon>
        <taxon>Fagales</taxon>
        <taxon>Juglandaceae</taxon>
        <taxon>Carya</taxon>
    </lineage>
</organism>
<dbReference type="PANTHER" id="PTHR22748">
    <property type="entry name" value="AP ENDONUCLEASE"/>
    <property type="match status" value="1"/>
</dbReference>
<evidence type="ECO:0000256" key="1">
    <source>
        <dbReference type="ARBA" id="ARBA00022723"/>
    </source>
</evidence>
<dbReference type="Proteomes" id="UP000811609">
    <property type="component" value="Chromosome 6"/>
</dbReference>
<keyword evidence="4" id="KW-0464">Manganese</keyword>
<evidence type="ECO:0000256" key="4">
    <source>
        <dbReference type="PIRSR" id="PIRSR604808-2"/>
    </source>
</evidence>
<accession>A0A8T1QDJ5</accession>
<sequence length="124" mass="14952">MKPKIVSWNVQGLNDANKCLRIKNLLHEWRANIVCLQETKLKYITRRIVRSIWSCPYVDWAYLASNGVSRGVLVIWDRRVVEKMEEFIREYTVACSFRSVEDNFMWAFFYVGFCWYLRPNWDSN</sequence>
<feature type="binding site" evidence="4">
    <location>
        <position position="9"/>
    </location>
    <ligand>
        <name>Mg(2+)</name>
        <dbReference type="ChEBI" id="CHEBI:18420"/>
        <label>1</label>
    </ligand>
</feature>
<dbReference type="GO" id="GO:0008311">
    <property type="term" value="F:double-stranded DNA 3'-5' DNA exonuclease activity"/>
    <property type="evidence" value="ECO:0007669"/>
    <property type="project" value="TreeGrafter"/>
</dbReference>
<keyword evidence="2" id="KW-0378">Hydrolase</keyword>
<keyword evidence="7" id="KW-1185">Reference proteome</keyword>
<dbReference type="AlphaFoldDB" id="A0A8T1QDJ5"/>
<evidence type="ECO:0000256" key="2">
    <source>
        <dbReference type="ARBA" id="ARBA00022801"/>
    </source>
</evidence>
<comment type="cofactor">
    <cofactor evidence="4">
        <name>Mg(2+)</name>
        <dbReference type="ChEBI" id="CHEBI:18420"/>
    </cofactor>
    <cofactor evidence="4">
        <name>Mn(2+)</name>
        <dbReference type="ChEBI" id="CHEBI:29035"/>
    </cofactor>
    <text evidence="4">Probably binds two magnesium or manganese ions per subunit.</text>
</comment>
<dbReference type="GO" id="GO:0006284">
    <property type="term" value="P:base-excision repair"/>
    <property type="evidence" value="ECO:0007669"/>
    <property type="project" value="TreeGrafter"/>
</dbReference>
<dbReference type="InterPro" id="IPR005135">
    <property type="entry name" value="Endo/exonuclease/phosphatase"/>
</dbReference>
<dbReference type="GO" id="GO:0003906">
    <property type="term" value="F:DNA-(apurinic or apyrimidinic site) endonuclease activity"/>
    <property type="evidence" value="ECO:0007669"/>
    <property type="project" value="TreeGrafter"/>
</dbReference>
<evidence type="ECO:0000259" key="5">
    <source>
        <dbReference type="Pfam" id="PF03372"/>
    </source>
</evidence>
<dbReference type="GO" id="GO:0046872">
    <property type="term" value="F:metal ion binding"/>
    <property type="evidence" value="ECO:0007669"/>
    <property type="project" value="UniProtKB-KW"/>
</dbReference>
<evidence type="ECO:0000313" key="7">
    <source>
        <dbReference type="Proteomes" id="UP000811609"/>
    </source>
</evidence>
<dbReference type="GO" id="GO:0005634">
    <property type="term" value="C:nucleus"/>
    <property type="evidence" value="ECO:0007669"/>
    <property type="project" value="TreeGrafter"/>
</dbReference>
<evidence type="ECO:0000256" key="3">
    <source>
        <dbReference type="ARBA" id="ARBA00022842"/>
    </source>
</evidence>
<feature type="binding site" evidence="4">
    <location>
        <position position="38"/>
    </location>
    <ligand>
        <name>Mg(2+)</name>
        <dbReference type="ChEBI" id="CHEBI:18420"/>
        <label>1</label>
    </ligand>
</feature>
<keyword evidence="3 4" id="KW-0460">Magnesium</keyword>
<proteinExistence type="predicted"/>
<feature type="domain" description="Endonuclease/exonuclease/phosphatase" evidence="5">
    <location>
        <begin position="6"/>
        <end position="89"/>
    </location>
</feature>
<gene>
    <name evidence="6" type="ORF">CIPAW_06G176400</name>
</gene>